<feature type="transmembrane region" description="Helical" evidence="2">
    <location>
        <begin position="134"/>
        <end position="154"/>
    </location>
</feature>
<reference evidence="4 5" key="1">
    <citation type="submission" date="2018-11" db="EMBL/GenBank/DDBJ databases">
        <title>Whole genome sequencing of an environmental sample.</title>
        <authorList>
            <person name="Sarangi A.N."/>
            <person name="Singh D."/>
            <person name="Tripathy S."/>
        </authorList>
    </citation>
    <scope>NUCLEOTIDE SEQUENCE [LARGE SCALE GENOMIC DNA]</scope>
    <source>
        <strain evidence="4 5">Lakshadweep</strain>
    </source>
</reference>
<feature type="transmembrane region" description="Helical" evidence="2">
    <location>
        <begin position="185"/>
        <end position="204"/>
    </location>
</feature>
<feature type="region of interest" description="Disordered" evidence="1">
    <location>
        <begin position="303"/>
        <end position="326"/>
    </location>
</feature>
<feature type="transmembrane region" description="Helical" evidence="2">
    <location>
        <begin position="68"/>
        <end position="90"/>
    </location>
</feature>
<proteinExistence type="predicted"/>
<dbReference type="Pfam" id="PF09925">
    <property type="entry name" value="DUF2157"/>
    <property type="match status" value="1"/>
</dbReference>
<feature type="transmembrane region" description="Helical" evidence="2">
    <location>
        <begin position="210"/>
        <end position="230"/>
    </location>
</feature>
<evidence type="ECO:0000313" key="4">
    <source>
        <dbReference type="EMBL" id="RZM77407.1"/>
    </source>
</evidence>
<dbReference type="InterPro" id="IPR018677">
    <property type="entry name" value="DUF2157"/>
</dbReference>
<keyword evidence="5" id="KW-1185">Reference proteome</keyword>
<feature type="domain" description="DUF2157" evidence="3">
    <location>
        <begin position="35"/>
        <end position="183"/>
    </location>
</feature>
<evidence type="ECO:0000256" key="1">
    <source>
        <dbReference type="SAM" id="MobiDB-lite"/>
    </source>
</evidence>
<dbReference type="Proteomes" id="UP000292459">
    <property type="component" value="Unassembled WGS sequence"/>
</dbReference>
<feature type="transmembrane region" description="Helical" evidence="2">
    <location>
        <begin position="261"/>
        <end position="280"/>
    </location>
</feature>
<evidence type="ECO:0000259" key="3">
    <source>
        <dbReference type="Pfam" id="PF09925"/>
    </source>
</evidence>
<dbReference type="OrthoDB" id="416867at2"/>
<dbReference type="EMBL" id="QVFV01000004">
    <property type="protein sequence ID" value="RZM77407.1"/>
    <property type="molecule type" value="Genomic_DNA"/>
</dbReference>
<name>A0A4Q7E5I0_9CYAN</name>
<keyword evidence="2" id="KW-1133">Transmembrane helix</keyword>
<dbReference type="AlphaFoldDB" id="A0A4Q7E5I0"/>
<feature type="transmembrane region" description="Helical" evidence="2">
    <location>
        <begin position="405"/>
        <end position="425"/>
    </location>
</feature>
<feature type="transmembrane region" description="Helical" evidence="2">
    <location>
        <begin position="462"/>
        <end position="478"/>
    </location>
</feature>
<feature type="transmembrane region" description="Helical" evidence="2">
    <location>
        <begin position="237"/>
        <end position="255"/>
    </location>
</feature>
<sequence length="517" mass="57764">MQFSNRTGKLIAVGVVREGAVASDEFRRELQREAHKWRTSELISAEQYQQLAEQYEFATLETAARDRFIMILLGLGSILIGIGAITFVAANWQALSQTVKAGLLFIAMLMCDLSGFGLMNRVGPNDRWRRLGQALLLLGALLLGANLALMGQIVHTSSTRYELCTTWAIGVLAMAYGIRLPFLGMLALLILGVGYWSALWDMVWLQNSLLGVWTLQIMPLLVAALFIPLAYRCGSPLLFALSAIAINSSLMILILDVGRSLPYWIDALVLILPFALLWAYDDTLWLFLGQQLQRLPFLRPRRRASRQTAMEPPTSSRRTAAESDDERPFQPVARGLMLLSLSLIYWVLSFRDAWLASASRTFLESPLLWRNSGLVMLTLSLLAAWTVGAWIYLGWRQQRPWRLDSLSAIVLTFLGITAGLFWLTFAAGPLPIFATTVMNVLLAVLSLGMMREGLGAGTRAPFWWGLVMLTLQILSRVLEYETGLLVKSLVFVVCGVGFIVVGLWFEHYVRTLRVDTP</sequence>
<comment type="caution">
    <text evidence="4">The sequence shown here is derived from an EMBL/GenBank/DDBJ whole genome shotgun (WGS) entry which is preliminary data.</text>
</comment>
<dbReference type="RefSeq" id="WP_052288367.1">
    <property type="nucleotide sequence ID" value="NZ_QVFV01000004.1"/>
</dbReference>
<feature type="transmembrane region" description="Helical" evidence="2">
    <location>
        <begin position="336"/>
        <end position="354"/>
    </location>
</feature>
<feature type="transmembrane region" description="Helical" evidence="2">
    <location>
        <begin position="374"/>
        <end position="393"/>
    </location>
</feature>
<keyword evidence="2" id="KW-0812">Transmembrane</keyword>
<feature type="transmembrane region" description="Helical" evidence="2">
    <location>
        <begin position="431"/>
        <end position="450"/>
    </location>
</feature>
<organism evidence="4 5">
    <name type="scientific">Leptolyngbya iicbica LK</name>
    <dbReference type="NCBI Taxonomy" id="2294035"/>
    <lineage>
        <taxon>Bacteria</taxon>
        <taxon>Bacillati</taxon>
        <taxon>Cyanobacteriota</taxon>
        <taxon>Cyanophyceae</taxon>
        <taxon>Leptolyngbyales</taxon>
        <taxon>Leptolyngbyaceae</taxon>
        <taxon>Leptolyngbya group</taxon>
        <taxon>Leptolyngbya</taxon>
        <taxon>Leptolyngbya iicbica</taxon>
    </lineage>
</organism>
<protein>
    <submittedName>
        <fullName evidence="4">DUF2157 domain-containing protein</fullName>
    </submittedName>
</protein>
<evidence type="ECO:0000256" key="2">
    <source>
        <dbReference type="SAM" id="Phobius"/>
    </source>
</evidence>
<gene>
    <name evidence="4" type="ORF">DYY88_17395</name>
</gene>
<evidence type="ECO:0000313" key="5">
    <source>
        <dbReference type="Proteomes" id="UP000292459"/>
    </source>
</evidence>
<accession>A0A4Q7E5I0</accession>
<feature type="transmembrane region" description="Helical" evidence="2">
    <location>
        <begin position="484"/>
        <end position="505"/>
    </location>
</feature>
<keyword evidence="2" id="KW-0472">Membrane</keyword>
<feature type="transmembrane region" description="Helical" evidence="2">
    <location>
        <begin position="102"/>
        <end position="122"/>
    </location>
</feature>